<accession>A0A6C0JRS0</accession>
<dbReference type="EMBL" id="MN740684">
    <property type="protein sequence ID" value="QHU07601.1"/>
    <property type="molecule type" value="Genomic_DNA"/>
</dbReference>
<dbReference type="Gene3D" id="3.40.50.300">
    <property type="entry name" value="P-loop containing nucleotide triphosphate hydrolases"/>
    <property type="match status" value="2"/>
</dbReference>
<feature type="domain" description="Rad50/SbcC-type AAA" evidence="2">
    <location>
        <begin position="429"/>
        <end position="663"/>
    </location>
</feature>
<dbReference type="Pfam" id="PF13476">
    <property type="entry name" value="AAA_23"/>
    <property type="match status" value="1"/>
</dbReference>
<dbReference type="Gene3D" id="3.60.21.10">
    <property type="match status" value="1"/>
</dbReference>
<dbReference type="InterPro" id="IPR027417">
    <property type="entry name" value="P-loop_NTPase"/>
</dbReference>
<keyword evidence="1" id="KW-0175">Coiled coil</keyword>
<evidence type="ECO:0000313" key="3">
    <source>
        <dbReference type="EMBL" id="QHU07601.1"/>
    </source>
</evidence>
<dbReference type="SUPFAM" id="SSF56300">
    <property type="entry name" value="Metallo-dependent phosphatases"/>
    <property type="match status" value="1"/>
</dbReference>
<dbReference type="InterPro" id="IPR029052">
    <property type="entry name" value="Metallo-depent_PP-like"/>
</dbReference>
<evidence type="ECO:0000259" key="2">
    <source>
        <dbReference type="Pfam" id="PF13476"/>
    </source>
</evidence>
<dbReference type="PANTHER" id="PTHR32114:SF2">
    <property type="entry name" value="ABC TRANSPORTER ABCH.3"/>
    <property type="match status" value="1"/>
</dbReference>
<dbReference type="SUPFAM" id="SSF52540">
    <property type="entry name" value="P-loop containing nucleoside triphosphate hydrolases"/>
    <property type="match status" value="1"/>
</dbReference>
<name>A0A6C0JRS0_9ZZZZ</name>
<organism evidence="3">
    <name type="scientific">viral metagenome</name>
    <dbReference type="NCBI Taxonomy" id="1070528"/>
    <lineage>
        <taxon>unclassified sequences</taxon>
        <taxon>metagenomes</taxon>
        <taxon>organismal metagenomes</taxon>
    </lineage>
</organism>
<sequence length="1408" mass="167666">MIKYIFHLSDIHIRNGDINISRYKEYKNVFENLFISIKNNIINLGLNNNDFLIIITGDIFHNKNNIGNYGLMLYKILIENLTDIGLTIILEGNHDSIQHELSQPSLVTSTINIKNLIVLRESKSFVIDNLGFSYVNIRDTLDNYSTSGRKNVLEPFPNINEKVKYKIALFHGTFANAKLFNGSNITSSHNPYPFEWIKDFDYALLGDIHLRQFNYYKKKLLWCYSGSLVQQNFGEDIVDHGYVIWNLNNNYIIEKNVLNDYGKIVLKEINNKIFFRKTNNYIELDDYIYNNIDYFPKNLEIKFLTNYNFDSFNNLMKKYSISYNIISSCSNNIDNKNKFNGNLDNSYNYFDKENFISFFKDHLDNNQYLLLNEIIKNYDKLLFNIEDYPEELHSDCLKKNKELSLLINNCLLNEDTVNKNNKFTIKYLEWNNLFCYSNKSWIDFCDLSNSTFIISGKNGTGKSAIYDILTLSIWNDITKTKQNEIQSGIINFTSNSAYTIVDIETNNITYRIRKIFTRKKENNHLIKISTEIYQNIDNKFILQKKDNASKQLINELFGSLDQFLSSSMITQNFDYNILKMNYKDCTELIDKATNIQYIYNLYNLFKNSLNKYKDFIKIITAKKNVYNNLINNYNYDNDNINIIEYKEKLEILLNEKNKLNNQLNKISVNIDKDIIFIDYNNLINKLGKIVINSDTEYKHNLDLFNNLHFFFKNNNINDNDILKFNNLFNDNITYDDTIKEPCYLEFIENEKKQLEEYFNFINSYDNKFTILDFEKKLDSLNLELNFLKNKINKISQNKIQEKKPEYHYNDIINSILTIFIDIDTFTNFYNDNNVVDIIHYNEYNCNLSFKEFQKNKEKIRSSLDKIDSLNNKINIINENNCELFKLNNFSINKPETDIKLKTSKTVKNYLNTFTNINLLIKFNLDNSNIFRSYQNDINEIQNLENNIKYCTNELELFANNDEYNYDPNCKFCCNRPWVIKINKLKEDIKIKNSEIINLKKKIKNIDNIIKKYTKNEVNINKYNLYTSWYNYYQYIENKNKIDINLKTIDTYKNLITNFKKQKNELELINNRFLNYSNNLYKKYINFNNYFNYIEINKLNENINAISSEISLVEYHINYFKNIKPRIDYYNKIKVDYDLWKDNFNNLIIINANKYLSLKRKISQYESYLDYVNKKIMQNNMLNKIKLNEEIAKIDNEIIEINNKITKYDIANNYNNTNLNHYNKLLNIENNILNIIKIVSTIIDKFKDYKKWLYNNHILKKIIYNTNNFIKFLCHSDTKKFELDYILTENKDIIHINWLIKNKTNNNQSQTISINQASGFQHFVISVALRLSLFNNKFCKQLFIDEGFTACDKYNLSIVPDFLKNLLKLFNTIILVSHIDLIQDSIEDKIYIKYNDIDKSSTITYGNCL</sequence>
<dbReference type="GO" id="GO:0016887">
    <property type="term" value="F:ATP hydrolysis activity"/>
    <property type="evidence" value="ECO:0007669"/>
    <property type="project" value="InterPro"/>
</dbReference>
<dbReference type="GO" id="GO:0006302">
    <property type="term" value="P:double-strand break repair"/>
    <property type="evidence" value="ECO:0007669"/>
    <property type="project" value="InterPro"/>
</dbReference>
<reference evidence="3" key="1">
    <citation type="journal article" date="2020" name="Nature">
        <title>Giant virus diversity and host interactions through global metagenomics.</title>
        <authorList>
            <person name="Schulz F."/>
            <person name="Roux S."/>
            <person name="Paez-Espino D."/>
            <person name="Jungbluth S."/>
            <person name="Walsh D.A."/>
            <person name="Denef V.J."/>
            <person name="McMahon K.D."/>
            <person name="Konstantinidis K.T."/>
            <person name="Eloe-Fadrosh E.A."/>
            <person name="Kyrpides N.C."/>
            <person name="Woyke T."/>
        </authorList>
    </citation>
    <scope>NUCLEOTIDE SEQUENCE</scope>
    <source>
        <strain evidence="3">GVMAG-S-1040241-154</strain>
    </source>
</reference>
<protein>
    <recommendedName>
        <fullName evidence="2">Rad50/SbcC-type AAA domain-containing protein</fullName>
    </recommendedName>
</protein>
<feature type="coiled-coil region" evidence="1">
    <location>
        <begin position="635"/>
        <end position="669"/>
    </location>
</feature>
<feature type="coiled-coil region" evidence="1">
    <location>
        <begin position="933"/>
        <end position="1015"/>
    </location>
</feature>
<evidence type="ECO:0000256" key="1">
    <source>
        <dbReference type="SAM" id="Coils"/>
    </source>
</evidence>
<feature type="coiled-coil region" evidence="1">
    <location>
        <begin position="770"/>
        <end position="797"/>
    </location>
</feature>
<dbReference type="PANTHER" id="PTHR32114">
    <property type="entry name" value="ABC TRANSPORTER ABCH.3"/>
    <property type="match status" value="1"/>
</dbReference>
<dbReference type="InterPro" id="IPR038729">
    <property type="entry name" value="Rad50/SbcC_AAA"/>
</dbReference>
<proteinExistence type="predicted"/>